<protein>
    <submittedName>
        <fullName evidence="3">Uncharacterized protein</fullName>
    </submittedName>
</protein>
<evidence type="ECO:0000256" key="2">
    <source>
        <dbReference type="SAM" id="Phobius"/>
    </source>
</evidence>
<keyword evidence="2" id="KW-0812">Transmembrane</keyword>
<dbReference type="RefSeq" id="WP_149656014.1">
    <property type="nucleotide sequence ID" value="NZ_VTZN01000199.1"/>
</dbReference>
<keyword evidence="2" id="KW-1133">Transmembrane helix</keyword>
<name>A0A5B1BHT7_MYCSI</name>
<feature type="region of interest" description="Disordered" evidence="1">
    <location>
        <begin position="33"/>
        <end position="58"/>
    </location>
</feature>
<dbReference type="AlphaFoldDB" id="A0A5B1BHT7"/>
<evidence type="ECO:0000313" key="3">
    <source>
        <dbReference type="EMBL" id="KAA1247405.1"/>
    </source>
</evidence>
<reference evidence="3 4" key="1">
    <citation type="submission" date="2019-09" db="EMBL/GenBank/DDBJ databases">
        <title>Report of infection by Mycobacterium simiae a patient suffering from pulmonary tuberculosis.</title>
        <authorList>
            <person name="Mohanty P.S."/>
            <person name="Bansal A.K."/>
            <person name="Singh H."/>
            <person name="Sharma S."/>
            <person name="Patil S.A."/>
            <person name="Upadhaya P."/>
            <person name="Singh P.K."/>
            <person name="Kumar D."/>
            <person name="Kumar S."/>
            <person name="Singh R.K."/>
            <person name="Chaudhary B."/>
        </authorList>
    </citation>
    <scope>NUCLEOTIDE SEQUENCE [LARGE SCALE GENOMIC DNA]</scope>
    <source>
        <strain evidence="3 4">JAL-560-SIM</strain>
    </source>
</reference>
<dbReference type="OrthoDB" id="4948465at2"/>
<dbReference type="Proteomes" id="UP000324701">
    <property type="component" value="Unassembled WGS sequence"/>
</dbReference>
<comment type="caution">
    <text evidence="3">The sequence shown here is derived from an EMBL/GenBank/DDBJ whole genome shotgun (WGS) entry which is preliminary data.</text>
</comment>
<keyword evidence="2" id="KW-0472">Membrane</keyword>
<gene>
    <name evidence="3" type="ORF">F0Q45_22440</name>
</gene>
<keyword evidence="4" id="KW-1185">Reference proteome</keyword>
<organism evidence="3 4">
    <name type="scientific">Mycobacterium simiae</name>
    <name type="common">Mycobacterium habana</name>
    <dbReference type="NCBI Taxonomy" id="1784"/>
    <lineage>
        <taxon>Bacteria</taxon>
        <taxon>Bacillati</taxon>
        <taxon>Actinomycetota</taxon>
        <taxon>Actinomycetes</taxon>
        <taxon>Mycobacteriales</taxon>
        <taxon>Mycobacteriaceae</taxon>
        <taxon>Mycobacterium</taxon>
        <taxon>Mycobacterium simiae complex</taxon>
    </lineage>
</organism>
<dbReference type="EMBL" id="VTZN01000199">
    <property type="protein sequence ID" value="KAA1247405.1"/>
    <property type="molecule type" value="Genomic_DNA"/>
</dbReference>
<proteinExistence type="predicted"/>
<feature type="transmembrane region" description="Helical" evidence="2">
    <location>
        <begin position="6"/>
        <end position="25"/>
    </location>
</feature>
<sequence length="228" mass="25291">MGLLIRLVELLLVIVPVIGVVFAGIKAISSMSRRPTVAPNDPVRNDGPAVTAGESRDDTLGSRAAQWRAIRRAIDAHERTDARWLEYELDVGKLLDFPLITDMRDPLTMAFHKAKLRADFHKPLRAEDLLDDREAQWRYLDAVESYVTAFTAAELEALRRRTSDFSGPERQRIARAQSLLRVASDTAATPQEREHAYGLARNELDGLIVLPGNTRAGIERGIAGEIAG</sequence>
<evidence type="ECO:0000313" key="4">
    <source>
        <dbReference type="Proteomes" id="UP000324701"/>
    </source>
</evidence>
<evidence type="ECO:0000256" key="1">
    <source>
        <dbReference type="SAM" id="MobiDB-lite"/>
    </source>
</evidence>
<accession>A0A5B1BHT7</accession>